<feature type="region of interest" description="Disordered" evidence="1">
    <location>
        <begin position="527"/>
        <end position="546"/>
    </location>
</feature>
<gene>
    <name evidence="4" type="ORF">K435DRAFT_807475</name>
</gene>
<feature type="region of interest" description="Disordered" evidence="1">
    <location>
        <begin position="453"/>
        <end position="476"/>
    </location>
</feature>
<proteinExistence type="predicted"/>
<feature type="compositionally biased region" description="Gly residues" evidence="1">
    <location>
        <begin position="161"/>
        <end position="180"/>
    </location>
</feature>
<keyword evidence="2" id="KW-1133">Transmembrane helix</keyword>
<keyword evidence="2" id="KW-0472">Membrane</keyword>
<evidence type="ECO:0000313" key="4">
    <source>
        <dbReference type="EMBL" id="THU83485.1"/>
    </source>
</evidence>
<feature type="compositionally biased region" description="Polar residues" evidence="1">
    <location>
        <begin position="108"/>
        <end position="147"/>
    </location>
</feature>
<dbReference type="Proteomes" id="UP000297245">
    <property type="component" value="Unassembled WGS sequence"/>
</dbReference>
<protein>
    <recommendedName>
        <fullName evidence="6">Mid2 domain-containing protein</fullName>
    </recommendedName>
</protein>
<evidence type="ECO:0000256" key="2">
    <source>
        <dbReference type="SAM" id="Phobius"/>
    </source>
</evidence>
<feature type="compositionally biased region" description="Gly residues" evidence="1">
    <location>
        <begin position="235"/>
        <end position="255"/>
    </location>
</feature>
<reference evidence="4 5" key="1">
    <citation type="journal article" date="2019" name="Nat. Ecol. Evol.">
        <title>Megaphylogeny resolves global patterns of mushroom evolution.</title>
        <authorList>
            <person name="Varga T."/>
            <person name="Krizsan K."/>
            <person name="Foldi C."/>
            <person name="Dima B."/>
            <person name="Sanchez-Garcia M."/>
            <person name="Sanchez-Ramirez S."/>
            <person name="Szollosi G.J."/>
            <person name="Szarkandi J.G."/>
            <person name="Papp V."/>
            <person name="Albert L."/>
            <person name="Andreopoulos W."/>
            <person name="Angelini C."/>
            <person name="Antonin V."/>
            <person name="Barry K.W."/>
            <person name="Bougher N.L."/>
            <person name="Buchanan P."/>
            <person name="Buyck B."/>
            <person name="Bense V."/>
            <person name="Catcheside P."/>
            <person name="Chovatia M."/>
            <person name="Cooper J."/>
            <person name="Damon W."/>
            <person name="Desjardin D."/>
            <person name="Finy P."/>
            <person name="Geml J."/>
            <person name="Haridas S."/>
            <person name="Hughes K."/>
            <person name="Justo A."/>
            <person name="Karasinski D."/>
            <person name="Kautmanova I."/>
            <person name="Kiss B."/>
            <person name="Kocsube S."/>
            <person name="Kotiranta H."/>
            <person name="LaButti K.M."/>
            <person name="Lechner B.E."/>
            <person name="Liimatainen K."/>
            <person name="Lipzen A."/>
            <person name="Lukacs Z."/>
            <person name="Mihaltcheva S."/>
            <person name="Morgado L.N."/>
            <person name="Niskanen T."/>
            <person name="Noordeloos M.E."/>
            <person name="Ohm R.A."/>
            <person name="Ortiz-Santana B."/>
            <person name="Ovrebo C."/>
            <person name="Racz N."/>
            <person name="Riley R."/>
            <person name="Savchenko A."/>
            <person name="Shiryaev A."/>
            <person name="Soop K."/>
            <person name="Spirin V."/>
            <person name="Szebenyi C."/>
            <person name="Tomsovsky M."/>
            <person name="Tulloss R.E."/>
            <person name="Uehling J."/>
            <person name="Grigoriev I.V."/>
            <person name="Vagvolgyi C."/>
            <person name="Papp T."/>
            <person name="Martin F.M."/>
            <person name="Miettinen O."/>
            <person name="Hibbett D.S."/>
            <person name="Nagy L.G."/>
        </authorList>
    </citation>
    <scope>NUCLEOTIDE SEQUENCE [LARGE SCALE GENOMIC DNA]</scope>
    <source>
        <strain evidence="4 5">CBS 962.96</strain>
    </source>
</reference>
<evidence type="ECO:0000256" key="1">
    <source>
        <dbReference type="SAM" id="MobiDB-lite"/>
    </source>
</evidence>
<keyword evidence="3" id="KW-0732">Signal</keyword>
<feature type="region of interest" description="Disordered" evidence="1">
    <location>
        <begin position="108"/>
        <end position="320"/>
    </location>
</feature>
<evidence type="ECO:0008006" key="6">
    <source>
        <dbReference type="Google" id="ProtNLM"/>
    </source>
</evidence>
<feature type="compositionally biased region" description="Basic and acidic residues" evidence="1">
    <location>
        <begin position="467"/>
        <end position="476"/>
    </location>
</feature>
<feature type="compositionally biased region" description="Low complexity" evidence="1">
    <location>
        <begin position="375"/>
        <end position="397"/>
    </location>
</feature>
<keyword evidence="2" id="KW-0812">Transmembrane</keyword>
<accession>A0A4V4HCI5</accession>
<name>A0A4V4HCI5_DENBC</name>
<feature type="chain" id="PRO_5020548379" description="Mid2 domain-containing protein" evidence="3">
    <location>
        <begin position="20"/>
        <end position="668"/>
    </location>
</feature>
<evidence type="ECO:0000313" key="5">
    <source>
        <dbReference type="Proteomes" id="UP000297245"/>
    </source>
</evidence>
<sequence length="668" mass="70390">MTWGAVALFYFLWIFSLHSQKCSDSLKIFTMLHGSNGKKHTANIDVGNSTSLSIFILEDIVFSIASFNDHQQVSKKIPVGVCSTSDGSIHNFERRKTTLRNMNSLEQAHTFDSGSQELPRGTQPTSLSTEPTNLGTSDGNKLQTIVNHDSVPLGPRILPSGGSGHGIEVGGIEGGDGPQVGAGPHISEPGGGPQVGAGPHISEPGGPQVGAGPHISEPGGGPQVSDGDGDPNVSDGGGPNVSEGHGGGGGGGSEVGGSLTPPHSQSMTSPAQASESGKSLPPISSATISTELPPSILTSESLQRVGSPRPSEESQTDIQQSLDVVSKTNLRQADTLTFNSQVQGTSSPMLMTVIGPDGSISTFTTLSGLVPDPRSTGNPSSTPSLSNSGPSETSPSSFDGNTKTNRQEQLTGAIVGSLVGAFAILMFSFLAGVRLIRRRRTRQWKRLDPFPVHNQDLEAEGSGDDSTLGRHSESRFRGRTSLKALLIQSPTQKSESLIRTPSQRVIHDNIEQNGGERDSTSIAAVLPSRTSQSQASDDVEKDGNVAQEDLDNVYMSRVERIPRGRTRLPSPPTIDNDPFSDSHMVVDTIYVPESIYPAIGSGMSNRLISSNQVPSTGISIRDRGAAEVDWRVECIGLGTEIEHLGPESVDLPPPAYTGLPPAYNRFDR</sequence>
<dbReference type="AlphaFoldDB" id="A0A4V4HCI5"/>
<feature type="transmembrane region" description="Helical" evidence="2">
    <location>
        <begin position="413"/>
        <end position="436"/>
    </location>
</feature>
<evidence type="ECO:0000256" key="3">
    <source>
        <dbReference type="SAM" id="SignalP"/>
    </source>
</evidence>
<organism evidence="4 5">
    <name type="scientific">Dendrothele bispora (strain CBS 962.96)</name>
    <dbReference type="NCBI Taxonomy" id="1314807"/>
    <lineage>
        <taxon>Eukaryota</taxon>
        <taxon>Fungi</taxon>
        <taxon>Dikarya</taxon>
        <taxon>Basidiomycota</taxon>
        <taxon>Agaricomycotina</taxon>
        <taxon>Agaricomycetes</taxon>
        <taxon>Agaricomycetidae</taxon>
        <taxon>Agaricales</taxon>
        <taxon>Agaricales incertae sedis</taxon>
        <taxon>Dendrothele</taxon>
    </lineage>
</organism>
<feature type="region of interest" description="Disordered" evidence="1">
    <location>
        <begin position="365"/>
        <end position="404"/>
    </location>
</feature>
<keyword evidence="5" id="KW-1185">Reference proteome</keyword>
<dbReference type="EMBL" id="ML179660">
    <property type="protein sequence ID" value="THU83485.1"/>
    <property type="molecule type" value="Genomic_DNA"/>
</dbReference>
<feature type="region of interest" description="Disordered" evidence="1">
    <location>
        <begin position="646"/>
        <end position="668"/>
    </location>
</feature>
<feature type="compositionally biased region" description="Polar residues" evidence="1">
    <location>
        <begin position="261"/>
        <end position="304"/>
    </location>
</feature>
<feature type="signal peptide" evidence="3">
    <location>
        <begin position="1"/>
        <end position="19"/>
    </location>
</feature>